<evidence type="ECO:0000313" key="6">
    <source>
        <dbReference type="Proteomes" id="UP001176961"/>
    </source>
</evidence>
<dbReference type="Pfam" id="PF00011">
    <property type="entry name" value="HSP20"/>
    <property type="match status" value="1"/>
</dbReference>
<dbReference type="GO" id="GO:0009408">
    <property type="term" value="P:response to heat"/>
    <property type="evidence" value="ECO:0007669"/>
    <property type="project" value="TreeGrafter"/>
</dbReference>
<proteinExistence type="inferred from homology"/>
<dbReference type="PROSITE" id="PS01031">
    <property type="entry name" value="SHSP"/>
    <property type="match status" value="1"/>
</dbReference>
<dbReference type="GO" id="GO:0005634">
    <property type="term" value="C:nucleus"/>
    <property type="evidence" value="ECO:0007669"/>
    <property type="project" value="TreeGrafter"/>
</dbReference>
<evidence type="ECO:0000256" key="1">
    <source>
        <dbReference type="PROSITE-ProRule" id="PRU00285"/>
    </source>
</evidence>
<comment type="similarity">
    <text evidence="1 2">Belongs to the small heat shock protein (HSP20) family.</text>
</comment>
<dbReference type="EMBL" id="CATQJL010000001">
    <property type="protein sequence ID" value="CAJ0589112.1"/>
    <property type="molecule type" value="Genomic_DNA"/>
</dbReference>
<gene>
    <name evidence="5" type="ORF">CYNAS_LOCUS1095</name>
</gene>
<evidence type="ECO:0000256" key="2">
    <source>
        <dbReference type="RuleBase" id="RU003616"/>
    </source>
</evidence>
<dbReference type="InterPro" id="IPR001436">
    <property type="entry name" value="Alpha-crystallin/sHSP_animal"/>
</dbReference>
<organism evidence="5 6">
    <name type="scientific">Cylicocyclus nassatus</name>
    <name type="common">Nematode worm</name>
    <dbReference type="NCBI Taxonomy" id="53992"/>
    <lineage>
        <taxon>Eukaryota</taxon>
        <taxon>Metazoa</taxon>
        <taxon>Ecdysozoa</taxon>
        <taxon>Nematoda</taxon>
        <taxon>Chromadorea</taxon>
        <taxon>Rhabditida</taxon>
        <taxon>Rhabditina</taxon>
        <taxon>Rhabditomorpha</taxon>
        <taxon>Strongyloidea</taxon>
        <taxon>Strongylidae</taxon>
        <taxon>Cylicocyclus</taxon>
    </lineage>
</organism>
<protein>
    <recommendedName>
        <fullName evidence="4">SHSP domain-containing protein</fullName>
    </recommendedName>
</protein>
<sequence>MSLSLWQVPLMMDRLMDGYTHKVDRTLHPYWKNADHSTLHVGKEMQVIDDEKRFFVSLYVSQFRPEELRVHLDGRELSVEGKQEHKIENNLIHRSFIRKWTLPESVDLKSVHTQLTHKGHLCIEVPKKDPKRPDKRNIPIVPYPRTRA</sequence>
<name>A0AA36DN76_CYLNA</name>
<dbReference type="Gene3D" id="2.60.40.790">
    <property type="match status" value="1"/>
</dbReference>
<evidence type="ECO:0000259" key="4">
    <source>
        <dbReference type="PROSITE" id="PS01031"/>
    </source>
</evidence>
<dbReference type="GO" id="GO:0051082">
    <property type="term" value="F:unfolded protein binding"/>
    <property type="evidence" value="ECO:0007669"/>
    <property type="project" value="TreeGrafter"/>
</dbReference>
<dbReference type="InterPro" id="IPR008978">
    <property type="entry name" value="HSP20-like_chaperone"/>
</dbReference>
<dbReference type="AlphaFoldDB" id="A0AA36DN76"/>
<dbReference type="GO" id="GO:0036498">
    <property type="term" value="P:IRE1-mediated unfolded protein response"/>
    <property type="evidence" value="ECO:0007669"/>
    <property type="project" value="TreeGrafter"/>
</dbReference>
<feature type="domain" description="SHSP" evidence="4">
    <location>
        <begin position="36"/>
        <end position="143"/>
    </location>
</feature>
<feature type="region of interest" description="Disordered" evidence="3">
    <location>
        <begin position="125"/>
        <end position="148"/>
    </location>
</feature>
<dbReference type="GO" id="GO:0042026">
    <property type="term" value="P:protein refolding"/>
    <property type="evidence" value="ECO:0007669"/>
    <property type="project" value="TreeGrafter"/>
</dbReference>
<dbReference type="PANTHER" id="PTHR45640:SF32">
    <property type="entry name" value="STRESS-INDUCED PROTEIN 1"/>
    <property type="match status" value="1"/>
</dbReference>
<dbReference type="PANTHER" id="PTHR45640">
    <property type="entry name" value="HEAT SHOCK PROTEIN HSP-12.2-RELATED"/>
    <property type="match status" value="1"/>
</dbReference>
<comment type="caution">
    <text evidence="5">The sequence shown here is derived from an EMBL/GenBank/DDBJ whole genome shotgun (WGS) entry which is preliminary data.</text>
</comment>
<keyword evidence="6" id="KW-1185">Reference proteome</keyword>
<reference evidence="5" key="1">
    <citation type="submission" date="2023-07" db="EMBL/GenBank/DDBJ databases">
        <authorList>
            <consortium name="CYATHOMIX"/>
        </authorList>
    </citation>
    <scope>NUCLEOTIDE SEQUENCE</scope>
    <source>
        <strain evidence="5">N/A</strain>
    </source>
</reference>
<dbReference type="SUPFAM" id="SSF49764">
    <property type="entry name" value="HSP20-like chaperones"/>
    <property type="match status" value="1"/>
</dbReference>
<evidence type="ECO:0000313" key="5">
    <source>
        <dbReference type="EMBL" id="CAJ0589112.1"/>
    </source>
</evidence>
<dbReference type="InterPro" id="IPR002068">
    <property type="entry name" value="A-crystallin/Hsp20_dom"/>
</dbReference>
<dbReference type="PRINTS" id="PR00299">
    <property type="entry name" value="ACRYSTALLIN"/>
</dbReference>
<feature type="compositionally biased region" description="Basic and acidic residues" evidence="3">
    <location>
        <begin position="125"/>
        <end position="137"/>
    </location>
</feature>
<dbReference type="CDD" id="cd06526">
    <property type="entry name" value="metazoan_ACD"/>
    <property type="match status" value="1"/>
</dbReference>
<accession>A0AA36DN76</accession>
<dbReference type="Proteomes" id="UP001176961">
    <property type="component" value="Unassembled WGS sequence"/>
</dbReference>
<evidence type="ECO:0000256" key="3">
    <source>
        <dbReference type="SAM" id="MobiDB-lite"/>
    </source>
</evidence>
<dbReference type="GO" id="GO:0005737">
    <property type="term" value="C:cytoplasm"/>
    <property type="evidence" value="ECO:0007669"/>
    <property type="project" value="TreeGrafter"/>
</dbReference>